<gene>
    <name evidence="2" type="ORF">CSC65_01310</name>
</gene>
<feature type="domain" description="FAD-dependent urate hydroxylase HpyO/Asp monooxygenase CreE-like FAD/NAD(P)-binding" evidence="1">
    <location>
        <begin position="5"/>
        <end position="147"/>
    </location>
</feature>
<accession>A0ABQ6ZBV4</accession>
<dbReference type="InterPro" id="IPR036188">
    <property type="entry name" value="FAD/NAD-bd_sf"/>
</dbReference>
<dbReference type="InterPro" id="IPR038732">
    <property type="entry name" value="HpyO/CreE_NAD-binding"/>
</dbReference>
<evidence type="ECO:0000313" key="3">
    <source>
        <dbReference type="Proteomes" id="UP000788419"/>
    </source>
</evidence>
<evidence type="ECO:0000313" key="2">
    <source>
        <dbReference type="EMBL" id="KAF1697531.1"/>
    </source>
</evidence>
<name>A0ABQ6ZBV4_9GAMM</name>
<dbReference type="Gene3D" id="3.50.50.60">
    <property type="entry name" value="FAD/NAD(P)-binding domain"/>
    <property type="match status" value="1"/>
</dbReference>
<dbReference type="EMBL" id="PDWN01000001">
    <property type="protein sequence ID" value="KAF1697531.1"/>
    <property type="molecule type" value="Genomic_DNA"/>
</dbReference>
<organism evidence="2 3">
    <name type="scientific">Pseudoxanthomonas daejeonensis</name>
    <dbReference type="NCBI Taxonomy" id="266062"/>
    <lineage>
        <taxon>Bacteria</taxon>
        <taxon>Pseudomonadati</taxon>
        <taxon>Pseudomonadota</taxon>
        <taxon>Gammaproteobacteria</taxon>
        <taxon>Lysobacterales</taxon>
        <taxon>Lysobacteraceae</taxon>
        <taxon>Pseudoxanthomonas</taxon>
    </lineage>
</organism>
<keyword evidence="3" id="KW-1185">Reference proteome</keyword>
<dbReference type="PANTHER" id="PTHR40254:SF1">
    <property type="entry name" value="BLR0577 PROTEIN"/>
    <property type="match status" value="1"/>
</dbReference>
<protein>
    <submittedName>
        <fullName evidence="2">Pyridine nucleotide-disulfide oxidoreductase</fullName>
    </submittedName>
</protein>
<evidence type="ECO:0000259" key="1">
    <source>
        <dbReference type="Pfam" id="PF13454"/>
    </source>
</evidence>
<dbReference type="PANTHER" id="PTHR40254">
    <property type="entry name" value="BLR0577 PROTEIN"/>
    <property type="match status" value="1"/>
</dbReference>
<sequence length="475" mass="51732">MRITIIGAGFSGSVLATELARCAPSGVDLCLVGTPDGYGRGVAYGEARPEHLLNVRARELGATQDQPAEFARWLNLTRRAEESFLPRLVYGEYLYSRLQSAAQVSLAGFNQVAREAVAIDREGEAFRVTLADGSDFLTDKVVLAVGTLPPQRLQGVGPRLLVDPGYVAWPWQRNLRGEDALARVPNDARVLIIGTGLTMADTVVTLLRRGHQGPITALSRHGLLPHPHLPEPGPAIALPPTVLHALNSADVALLLRALRSLAPIVPDWRGLVDALRPYLQGYWKTLPDEQRGRFLRHLRSYWEIVRHRIAPSVHEELQALQAQGQLRIRAGRLLRASRGEAAVEVLVRDRGQAHASAEQYDVLVRATGLDTDIERTSHPLVGQLRDAGTISADPLGLGLRATAQFEALDRHGAPVRGLYCIGPLLRGQLWEITAVPELRVAARQLAQQLLRNGVAAKAYQPRAREPALRVAGAGG</sequence>
<proteinExistence type="predicted"/>
<reference evidence="2 3" key="1">
    <citation type="submission" date="2017-10" db="EMBL/GenBank/DDBJ databases">
        <title>Whole genome sequencing of members of genus Pseudoxanthomonas.</title>
        <authorList>
            <person name="Kumar S."/>
            <person name="Bansal K."/>
            <person name="Kaur A."/>
            <person name="Patil P."/>
            <person name="Sharma S."/>
            <person name="Patil P.B."/>
        </authorList>
    </citation>
    <scope>NUCLEOTIDE SEQUENCE [LARGE SCALE GENOMIC DNA]</scope>
    <source>
        <strain evidence="2 3">DSM 17801</strain>
    </source>
</reference>
<dbReference type="Pfam" id="PF13454">
    <property type="entry name" value="NAD_binding_9"/>
    <property type="match status" value="1"/>
</dbReference>
<comment type="caution">
    <text evidence="2">The sequence shown here is derived from an EMBL/GenBank/DDBJ whole genome shotgun (WGS) entry which is preliminary data.</text>
</comment>
<dbReference type="RefSeq" id="WP_162408154.1">
    <property type="nucleotide sequence ID" value="NZ_PDWN01000001.1"/>
</dbReference>
<dbReference type="SUPFAM" id="SSF51905">
    <property type="entry name" value="FAD/NAD(P)-binding domain"/>
    <property type="match status" value="1"/>
</dbReference>
<dbReference type="InterPro" id="IPR052189">
    <property type="entry name" value="L-asp_N-monooxygenase_NS-form"/>
</dbReference>
<dbReference type="Proteomes" id="UP000788419">
    <property type="component" value="Unassembled WGS sequence"/>
</dbReference>